<sequence length="698" mass="79490">MYVKKVIIGVALGAAVFSISCQNQSKWDETNAFYHESELPYHTADFSKIKNKDFKPALLEGMRQQTEAIEKITSTSEEPTFINTIEALELSGSLLTRVSNVFYLLTGAHTNDELIAINNELAPKFAIHTDGIYLNDALFERVKKLYEDRTVLGLNEEQIRLIDVYYERFLQAGANLNAADKEQLKQLNQEIATLTNDFSDKLLAATKSGSISFTKEELEGLSENELASLPQKDGKYTIDLNNTTQQPALSQLKRKETRDKLFNASWIRAEKGDKNDTRSTIIALTKKRAAKAKLLGFDTYAAWSLQGTMAQNPDDVFSMLSKLSPYAIQAVKEETTLLEEVNKSGVALTAADWDYYAEQVRQEKFALNQEELKPYFELEKVLKDGVFFMAKYLYDISYIERTDLPVWHEDVKVYEFFNKDGSHLGLFYTDYFQRDSKQGGAWMSNIVDQSHLTKQLPVIYNVANFPKPAEGQATLLTLDQVVTLFHEFGHALHGLFANQMYPTLSGTNVSRDFVEFPSQFHEHFAFDPIILDNYAKHYQTGYVMPQQFADNIKAASGFNKGYSLTELLGATLLDLAWHSIDASTEVTDVDQFEREALEKHGIYSEMVPPRYRSSYFSHIFGGGYAAGYYSYKWSEMIDYDAYAWLMENGGISPRNGEILRKMLFSRGNTLPLDKLYHDFRGKDPNIDAYLKYSGFTQE</sequence>
<evidence type="ECO:0000256" key="13">
    <source>
        <dbReference type="ARBA" id="ARBA00070755"/>
    </source>
</evidence>
<proteinExistence type="inferred from homology"/>
<keyword evidence="5 15" id="KW-0645">Protease</keyword>
<gene>
    <name evidence="17" type="primary">dcp_2</name>
    <name evidence="17" type="ORF">NCTC11179_03771</name>
</gene>
<keyword evidence="3" id="KW-0963">Cytoplasm</keyword>
<dbReference type="EMBL" id="UGQL01000002">
    <property type="protein sequence ID" value="STZ70238.1"/>
    <property type="molecule type" value="Genomic_DNA"/>
</dbReference>
<feature type="domain" description="Peptidase M3A/M3B catalytic" evidence="16">
    <location>
        <begin position="250"/>
        <end position="692"/>
    </location>
</feature>
<evidence type="ECO:0000256" key="4">
    <source>
        <dbReference type="ARBA" id="ARBA00022645"/>
    </source>
</evidence>
<evidence type="ECO:0000256" key="11">
    <source>
        <dbReference type="ARBA" id="ARBA00054529"/>
    </source>
</evidence>
<keyword evidence="9 15" id="KW-0482">Metalloprotease</keyword>
<dbReference type="GO" id="GO:0008241">
    <property type="term" value="F:peptidyl-dipeptidase activity"/>
    <property type="evidence" value="ECO:0007669"/>
    <property type="project" value="UniProtKB-EC"/>
</dbReference>
<evidence type="ECO:0000256" key="7">
    <source>
        <dbReference type="ARBA" id="ARBA00022801"/>
    </source>
</evidence>
<dbReference type="FunFam" id="1.10.1370.40:FF:000001">
    <property type="entry name" value="Dipeptidyl carboxypeptidase II"/>
    <property type="match status" value="1"/>
</dbReference>
<protein>
    <recommendedName>
        <fullName evidence="13">Dipeptidyl carboxypeptidase</fullName>
        <ecNumber evidence="12">3.4.15.5</ecNumber>
    </recommendedName>
    <alternativeName>
        <fullName evidence="14">Peptidyl-dipeptidase Dcp</fullName>
    </alternativeName>
</protein>
<dbReference type="Gene3D" id="1.10.1370.10">
    <property type="entry name" value="Neurolysin, domain 3"/>
    <property type="match status" value="1"/>
</dbReference>
<evidence type="ECO:0000256" key="15">
    <source>
        <dbReference type="RuleBase" id="RU003435"/>
    </source>
</evidence>
<dbReference type="PROSITE" id="PS51257">
    <property type="entry name" value="PROKAR_LIPOPROTEIN"/>
    <property type="match status" value="1"/>
</dbReference>
<keyword evidence="7 15" id="KW-0378">Hydrolase</keyword>
<dbReference type="InterPro" id="IPR045090">
    <property type="entry name" value="Pept_M3A_M3B"/>
</dbReference>
<dbReference type="PANTHER" id="PTHR43660:SF1">
    <property type="entry name" value="DIPEPTIDYL CARBOXYPEPTIDASE"/>
    <property type="match status" value="1"/>
</dbReference>
<dbReference type="Pfam" id="PF01432">
    <property type="entry name" value="Peptidase_M3"/>
    <property type="match status" value="1"/>
</dbReference>
<dbReference type="EC" id="3.4.15.5" evidence="12"/>
<dbReference type="RefSeq" id="WP_115092772.1">
    <property type="nucleotide sequence ID" value="NZ_CP068107.1"/>
</dbReference>
<dbReference type="InterPro" id="IPR001567">
    <property type="entry name" value="Pept_M3A_M3B_dom"/>
</dbReference>
<name>A0A378U4Q4_MYROD</name>
<comment type="catalytic activity">
    <reaction evidence="10">
        <text>Hydrolysis of unblocked, C-terminal dipeptides from oligopeptides, with broad specificity. Does not hydrolyze bonds in which P1' is Pro, or both P1 and P1' are Gly.</text>
        <dbReference type="EC" id="3.4.15.5"/>
    </reaction>
</comment>
<dbReference type="SUPFAM" id="SSF55486">
    <property type="entry name" value="Metalloproteases ('zincins'), catalytic domain"/>
    <property type="match status" value="1"/>
</dbReference>
<evidence type="ECO:0000256" key="5">
    <source>
        <dbReference type="ARBA" id="ARBA00022670"/>
    </source>
</evidence>
<keyword evidence="18" id="KW-1185">Reference proteome</keyword>
<dbReference type="InterPro" id="IPR034005">
    <property type="entry name" value="M3A_DCP"/>
</dbReference>
<dbReference type="GO" id="GO:0006508">
    <property type="term" value="P:proteolysis"/>
    <property type="evidence" value="ECO:0007669"/>
    <property type="project" value="UniProtKB-KW"/>
</dbReference>
<comment type="cofactor">
    <cofactor evidence="15">
        <name>Zn(2+)</name>
        <dbReference type="ChEBI" id="CHEBI:29105"/>
    </cofactor>
    <text evidence="15">Binds 1 zinc ion.</text>
</comment>
<keyword evidence="8 15" id="KW-0862">Zinc</keyword>
<comment type="function">
    <text evidence="11">Removes dipeptides from the C-termini of N-blocked tripeptides, tetrapeptides and larger peptides.</text>
</comment>
<evidence type="ECO:0000256" key="12">
    <source>
        <dbReference type="ARBA" id="ARBA00066668"/>
    </source>
</evidence>
<dbReference type="InterPro" id="IPR024079">
    <property type="entry name" value="MetalloPept_cat_dom_sf"/>
</dbReference>
<comment type="subcellular location">
    <subcellularLocation>
        <location evidence="1">Cytoplasm</location>
    </subcellularLocation>
</comment>
<evidence type="ECO:0000256" key="14">
    <source>
        <dbReference type="ARBA" id="ARBA00075608"/>
    </source>
</evidence>
<dbReference type="GO" id="GO:0004180">
    <property type="term" value="F:carboxypeptidase activity"/>
    <property type="evidence" value="ECO:0007669"/>
    <property type="project" value="UniProtKB-KW"/>
</dbReference>
<dbReference type="Proteomes" id="UP000255024">
    <property type="component" value="Unassembled WGS sequence"/>
</dbReference>
<evidence type="ECO:0000256" key="8">
    <source>
        <dbReference type="ARBA" id="ARBA00022833"/>
    </source>
</evidence>
<dbReference type="GO" id="GO:0004222">
    <property type="term" value="F:metalloendopeptidase activity"/>
    <property type="evidence" value="ECO:0007669"/>
    <property type="project" value="InterPro"/>
</dbReference>
<evidence type="ECO:0000256" key="9">
    <source>
        <dbReference type="ARBA" id="ARBA00023049"/>
    </source>
</evidence>
<keyword evidence="4 17" id="KW-0121">Carboxypeptidase</keyword>
<dbReference type="Gene3D" id="3.40.390.10">
    <property type="entry name" value="Collagenase (Catalytic Domain)"/>
    <property type="match status" value="1"/>
</dbReference>
<dbReference type="PANTHER" id="PTHR43660">
    <property type="entry name" value="DIPEPTIDYL CARBOXYPEPTIDASE"/>
    <property type="match status" value="1"/>
</dbReference>
<evidence type="ECO:0000259" key="16">
    <source>
        <dbReference type="Pfam" id="PF01432"/>
    </source>
</evidence>
<evidence type="ECO:0000256" key="10">
    <source>
        <dbReference type="ARBA" id="ARBA00052506"/>
    </source>
</evidence>
<dbReference type="GO" id="GO:0005829">
    <property type="term" value="C:cytosol"/>
    <property type="evidence" value="ECO:0007669"/>
    <property type="project" value="TreeGrafter"/>
</dbReference>
<dbReference type="InterPro" id="IPR024077">
    <property type="entry name" value="Neurolysin/TOP_dom2"/>
</dbReference>
<dbReference type="GO" id="GO:0046872">
    <property type="term" value="F:metal ion binding"/>
    <property type="evidence" value="ECO:0007669"/>
    <property type="project" value="UniProtKB-UniRule"/>
</dbReference>
<reference evidence="17 18" key="1">
    <citation type="submission" date="2018-06" db="EMBL/GenBank/DDBJ databases">
        <authorList>
            <consortium name="Pathogen Informatics"/>
            <person name="Doyle S."/>
        </authorList>
    </citation>
    <scope>NUCLEOTIDE SEQUENCE [LARGE SCALE GENOMIC DNA]</scope>
    <source>
        <strain evidence="17 18">NCTC11179</strain>
    </source>
</reference>
<dbReference type="CDD" id="cd06456">
    <property type="entry name" value="M3A_DCP"/>
    <property type="match status" value="1"/>
</dbReference>
<evidence type="ECO:0000313" key="18">
    <source>
        <dbReference type="Proteomes" id="UP000255024"/>
    </source>
</evidence>
<evidence type="ECO:0000256" key="3">
    <source>
        <dbReference type="ARBA" id="ARBA00022490"/>
    </source>
</evidence>
<evidence type="ECO:0000256" key="6">
    <source>
        <dbReference type="ARBA" id="ARBA00022723"/>
    </source>
</evidence>
<keyword evidence="6 15" id="KW-0479">Metal-binding</keyword>
<evidence type="ECO:0000313" key="17">
    <source>
        <dbReference type="EMBL" id="STZ70238.1"/>
    </source>
</evidence>
<dbReference type="AlphaFoldDB" id="A0A378U4Q4"/>
<evidence type="ECO:0000256" key="2">
    <source>
        <dbReference type="ARBA" id="ARBA00006040"/>
    </source>
</evidence>
<accession>A0A378U4Q4</accession>
<comment type="similarity">
    <text evidence="2 15">Belongs to the peptidase M3 family.</text>
</comment>
<evidence type="ECO:0000256" key="1">
    <source>
        <dbReference type="ARBA" id="ARBA00004496"/>
    </source>
</evidence>
<dbReference type="FunFam" id="3.40.390.10:FF:000009">
    <property type="entry name" value="Oligopeptidase A"/>
    <property type="match status" value="1"/>
</dbReference>
<organism evidence="17 18">
    <name type="scientific">Myroides odoratus</name>
    <name type="common">Flavobacterium odoratum</name>
    <dbReference type="NCBI Taxonomy" id="256"/>
    <lineage>
        <taxon>Bacteria</taxon>
        <taxon>Pseudomonadati</taxon>
        <taxon>Bacteroidota</taxon>
        <taxon>Flavobacteriia</taxon>
        <taxon>Flavobacteriales</taxon>
        <taxon>Flavobacteriaceae</taxon>
        <taxon>Myroides</taxon>
    </lineage>
</organism>